<comment type="caution">
    <text evidence="1">The sequence shown here is derived from an EMBL/GenBank/DDBJ whole genome shotgun (WGS) entry which is preliminary data.</text>
</comment>
<protein>
    <submittedName>
        <fullName evidence="1">Uncharacterized protein</fullName>
    </submittedName>
</protein>
<reference evidence="1" key="1">
    <citation type="submission" date="2023-10" db="EMBL/GenBank/DDBJ databases">
        <title>Genome assembly of Pristionchus species.</title>
        <authorList>
            <person name="Yoshida K."/>
            <person name="Sommer R.J."/>
        </authorList>
    </citation>
    <scope>NUCLEOTIDE SEQUENCE</scope>
    <source>
        <strain evidence="1">RS5133</strain>
    </source>
</reference>
<evidence type="ECO:0000313" key="1">
    <source>
        <dbReference type="EMBL" id="GMT34500.1"/>
    </source>
</evidence>
<sequence length="170" mass="18867">MLMPPFSAFPTTSRQRLVSSSGFFGCMSMTERKLEALREINTEENWKTGATALMWSADSLEFVALATALQTEIVKLTQTEVIVCWDCIFHMYTSVNLVDHLIDPHHMERLKALNNPVLDVTAQYMNQVLAQLSNLLKRTLATALSTSSSDSVEDRKIGVSHSKGATISAN</sequence>
<dbReference type="EMBL" id="BTSY01000006">
    <property type="protein sequence ID" value="GMT34500.1"/>
    <property type="molecule type" value="Genomic_DNA"/>
</dbReference>
<name>A0AAV5WV94_9BILA</name>
<proteinExistence type="predicted"/>
<keyword evidence="2" id="KW-1185">Reference proteome</keyword>
<evidence type="ECO:0000313" key="2">
    <source>
        <dbReference type="Proteomes" id="UP001432322"/>
    </source>
</evidence>
<dbReference type="Proteomes" id="UP001432322">
    <property type="component" value="Unassembled WGS sequence"/>
</dbReference>
<accession>A0AAV5WV94</accession>
<organism evidence="1 2">
    <name type="scientific">Pristionchus fissidentatus</name>
    <dbReference type="NCBI Taxonomy" id="1538716"/>
    <lineage>
        <taxon>Eukaryota</taxon>
        <taxon>Metazoa</taxon>
        <taxon>Ecdysozoa</taxon>
        <taxon>Nematoda</taxon>
        <taxon>Chromadorea</taxon>
        <taxon>Rhabditida</taxon>
        <taxon>Rhabditina</taxon>
        <taxon>Diplogasteromorpha</taxon>
        <taxon>Diplogasteroidea</taxon>
        <taxon>Neodiplogasteridae</taxon>
        <taxon>Pristionchus</taxon>
    </lineage>
</organism>
<gene>
    <name evidence="1" type="ORF">PFISCL1PPCAC_25797</name>
</gene>
<dbReference type="AlphaFoldDB" id="A0AAV5WV94"/>